<sequence length="216" mass="24341">MRDGPVHYLTEFALGYSVLMFPTIRSLNQSEPKSLITLPYPFHGTDNTVFNGIIYYSYSDAVIAFNMNTGETKEVHLNISEVFLYKNSKSFVDLQADEHGVWALYRQNDGEHLTAIRMHPVSLKILSSWPLSAIYPNRLCNAIIRCGLLYAMECAENKVIVSAVYDFYGSMYVNGKKTVWKGYDYAYAGDIGTVTLNQSIDYGLYCSSVALCFVGH</sequence>
<dbReference type="WBParaSite" id="ACAC_0000041601-mRNA-1">
    <property type="protein sequence ID" value="ACAC_0000041601-mRNA-1"/>
    <property type="gene ID" value="ACAC_0000041601"/>
</dbReference>
<comment type="caution">
    <text evidence="3">Lacks conserved residue(s) required for the propagation of feature annotation.</text>
</comment>
<dbReference type="AlphaFoldDB" id="A0A0K0CTJ7"/>
<dbReference type="PANTHER" id="PTHR23192:SF35">
    <property type="entry name" value="OLFACTOMEDIN-LIKE DOMAIN-CONTAINING PROTEIN"/>
    <property type="match status" value="1"/>
</dbReference>
<dbReference type="Pfam" id="PF02191">
    <property type="entry name" value="OLF"/>
    <property type="match status" value="1"/>
</dbReference>
<protein>
    <submittedName>
        <fullName evidence="6">Olfactomedin-like domain-containing protein</fullName>
    </submittedName>
</protein>
<evidence type="ECO:0000256" key="3">
    <source>
        <dbReference type="PROSITE-ProRule" id="PRU00446"/>
    </source>
</evidence>
<evidence type="ECO:0000313" key="5">
    <source>
        <dbReference type="Proteomes" id="UP000035642"/>
    </source>
</evidence>
<dbReference type="PANTHER" id="PTHR23192">
    <property type="entry name" value="OLFACTOMEDIN-RELATED"/>
    <property type="match status" value="1"/>
</dbReference>
<feature type="domain" description="Olfactomedin-like" evidence="4">
    <location>
        <begin position="1"/>
        <end position="216"/>
    </location>
</feature>
<keyword evidence="5" id="KW-1185">Reference proteome</keyword>
<reference evidence="5" key="1">
    <citation type="submission" date="2012-09" db="EMBL/GenBank/DDBJ databases">
        <authorList>
            <person name="Martin A.A."/>
        </authorList>
    </citation>
    <scope>NUCLEOTIDE SEQUENCE</scope>
</reference>
<reference evidence="6" key="2">
    <citation type="submission" date="2017-02" db="UniProtKB">
        <authorList>
            <consortium name="WormBaseParasite"/>
        </authorList>
    </citation>
    <scope>IDENTIFICATION</scope>
</reference>
<dbReference type="GO" id="GO:0005615">
    <property type="term" value="C:extracellular space"/>
    <property type="evidence" value="ECO:0007669"/>
    <property type="project" value="TreeGrafter"/>
</dbReference>
<proteinExistence type="predicted"/>
<dbReference type="GO" id="GO:0007165">
    <property type="term" value="P:signal transduction"/>
    <property type="evidence" value="ECO:0007669"/>
    <property type="project" value="TreeGrafter"/>
</dbReference>
<evidence type="ECO:0000256" key="1">
    <source>
        <dbReference type="ARBA" id="ARBA00004613"/>
    </source>
</evidence>
<accession>A0A0K0CTJ7</accession>
<dbReference type="STRING" id="6313.A0A0K0CTJ7"/>
<dbReference type="PROSITE" id="PS51132">
    <property type="entry name" value="OLF"/>
    <property type="match status" value="1"/>
</dbReference>
<keyword evidence="2" id="KW-0964">Secreted</keyword>
<evidence type="ECO:0000313" key="6">
    <source>
        <dbReference type="WBParaSite" id="ACAC_0000041601-mRNA-1"/>
    </source>
</evidence>
<dbReference type="Proteomes" id="UP000035642">
    <property type="component" value="Unassembled WGS sequence"/>
</dbReference>
<dbReference type="InterPro" id="IPR050605">
    <property type="entry name" value="Olfactomedin-like_domain"/>
</dbReference>
<organism evidence="5 6">
    <name type="scientific">Angiostrongylus cantonensis</name>
    <name type="common">Rat lungworm</name>
    <dbReference type="NCBI Taxonomy" id="6313"/>
    <lineage>
        <taxon>Eukaryota</taxon>
        <taxon>Metazoa</taxon>
        <taxon>Ecdysozoa</taxon>
        <taxon>Nematoda</taxon>
        <taxon>Chromadorea</taxon>
        <taxon>Rhabditida</taxon>
        <taxon>Rhabditina</taxon>
        <taxon>Rhabditomorpha</taxon>
        <taxon>Strongyloidea</taxon>
        <taxon>Metastrongylidae</taxon>
        <taxon>Angiostrongylus</taxon>
    </lineage>
</organism>
<name>A0A0K0CTJ7_ANGCA</name>
<dbReference type="InterPro" id="IPR003112">
    <property type="entry name" value="Olfac-like_dom"/>
</dbReference>
<comment type="subcellular location">
    <subcellularLocation>
        <location evidence="1">Secreted</location>
    </subcellularLocation>
</comment>
<evidence type="ECO:0000259" key="4">
    <source>
        <dbReference type="PROSITE" id="PS51132"/>
    </source>
</evidence>
<evidence type="ECO:0000256" key="2">
    <source>
        <dbReference type="ARBA" id="ARBA00022525"/>
    </source>
</evidence>